<keyword evidence="2" id="KW-0732">Signal</keyword>
<dbReference type="AlphaFoldDB" id="A0A5C6ZGI1"/>
<feature type="coiled-coil region" evidence="1">
    <location>
        <begin position="526"/>
        <end position="553"/>
    </location>
</feature>
<dbReference type="Proteomes" id="UP000321578">
    <property type="component" value="Unassembled WGS sequence"/>
</dbReference>
<evidence type="ECO:0000256" key="1">
    <source>
        <dbReference type="SAM" id="Coils"/>
    </source>
</evidence>
<keyword evidence="1" id="KW-0175">Coiled coil</keyword>
<proteinExistence type="predicted"/>
<evidence type="ECO:0000313" key="3">
    <source>
        <dbReference type="EMBL" id="TXD88779.1"/>
    </source>
</evidence>
<protein>
    <submittedName>
        <fullName evidence="3">DUF3857 domain-containing protein</fullName>
    </submittedName>
</protein>
<evidence type="ECO:0000313" key="4">
    <source>
        <dbReference type="Proteomes" id="UP000321578"/>
    </source>
</evidence>
<keyword evidence="4" id="KW-1185">Reference proteome</keyword>
<dbReference type="Gene3D" id="2.60.120.1130">
    <property type="match status" value="1"/>
</dbReference>
<sequence>MTKKLLALLLLFQSLSVLSQSKEALEAKNFFWGEADKSRTVSDIPANLQNESAVILYKNENYDFHKYGKNVTYTSSIRKRIKLLDQAAVDEFSEFSFQERFYSSKGQFNWFRKGSTTVGIKIIKPDGSETEIDVEAEAIEVDGENKLAIANLEVGDIIDYYYFTKEPFKSTYAFGFEPVEKPLAEEYPILEYKLFFETENDFFINFNSYNGAPKLSEIPTEKRNMRRYELTEINIPKGDFTRWFYPLVELPSYKFQVYFARSGKFEDLALAFLPKNEATIKTSVSQQEVLELYENRFRPDGDLGDVKDYFKGKTFEDDAHKVTAAYYYMRHYYLTRFMEAFYAKDANISPYPFMVYGNNVVFIQSQKQFIRHFTEYLRRQKIAYEIVVAKNRFDGTLDDLLIENNIEILVKINTEKPLYASFFGPHTNINEFSPLLEGTEVYLLSASRYRIDQINKGKLPSSTYADNETKKNITLSLNEAMDGFKLTAVNSYKGHEKSDQQYDRFLYTDYVSEDYKKYETETWVDMVRREKDQEKYQKELDALTEKLRSTQKERFEDSAKAEYFADALEDYTYQINANGRYSLDSYFIFTEGFTTKNTLIKKAGPNHIIEIGKLIGGQIDLTKKERERSENIYLPYPRSYNYQINMKIPDGYSVSGLEKLNTSVDNATGAFISTAKIEDGVLIINTFKRYKNYFEPNSNWEQMIAFLDAANQFTNEKILLKKE</sequence>
<evidence type="ECO:0000256" key="2">
    <source>
        <dbReference type="SAM" id="SignalP"/>
    </source>
</evidence>
<feature type="chain" id="PRO_5023024348" evidence="2">
    <location>
        <begin position="20"/>
        <end position="723"/>
    </location>
</feature>
<accession>A0A5C6ZGI1</accession>
<feature type="signal peptide" evidence="2">
    <location>
        <begin position="1"/>
        <end position="19"/>
    </location>
</feature>
<gene>
    <name evidence="3" type="ORF">ESY86_11105</name>
</gene>
<dbReference type="OrthoDB" id="1153981at2"/>
<dbReference type="RefSeq" id="WP_147086659.1">
    <property type="nucleotide sequence ID" value="NZ_VORM01000010.1"/>
</dbReference>
<reference evidence="3 4" key="1">
    <citation type="submission" date="2019-08" db="EMBL/GenBank/DDBJ databases">
        <title>Genomes of Subsaximicrobium wynnwilliamsii strains.</title>
        <authorList>
            <person name="Bowman J.P."/>
        </authorList>
    </citation>
    <scope>NUCLEOTIDE SEQUENCE [LARGE SCALE GENOMIC DNA]</scope>
    <source>
        <strain evidence="3 4">2-80-2</strain>
    </source>
</reference>
<comment type="caution">
    <text evidence="3">The sequence shown here is derived from an EMBL/GenBank/DDBJ whole genome shotgun (WGS) entry which is preliminary data.</text>
</comment>
<name>A0A5C6ZGI1_9FLAO</name>
<dbReference type="EMBL" id="VORO01000011">
    <property type="protein sequence ID" value="TXD88779.1"/>
    <property type="molecule type" value="Genomic_DNA"/>
</dbReference>
<organism evidence="3 4">
    <name type="scientific">Subsaximicrobium wynnwilliamsii</name>
    <dbReference type="NCBI Taxonomy" id="291179"/>
    <lineage>
        <taxon>Bacteria</taxon>
        <taxon>Pseudomonadati</taxon>
        <taxon>Bacteroidota</taxon>
        <taxon>Flavobacteriia</taxon>
        <taxon>Flavobacteriales</taxon>
        <taxon>Flavobacteriaceae</taxon>
        <taxon>Subsaximicrobium</taxon>
    </lineage>
</organism>